<comment type="caution">
    <text evidence="2">The sequence shown here is derived from an EMBL/GenBank/DDBJ whole genome shotgun (WGS) entry which is preliminary data.</text>
</comment>
<dbReference type="AlphaFoldDB" id="A0A0D0PWC9"/>
<keyword evidence="3" id="KW-1185">Reference proteome</keyword>
<feature type="compositionally biased region" description="Basic and acidic residues" evidence="1">
    <location>
        <begin position="40"/>
        <end position="53"/>
    </location>
</feature>
<evidence type="ECO:0000313" key="2">
    <source>
        <dbReference type="EMBL" id="KIQ66729.1"/>
    </source>
</evidence>
<feature type="region of interest" description="Disordered" evidence="1">
    <location>
        <begin position="30"/>
        <end position="60"/>
    </location>
</feature>
<dbReference type="Proteomes" id="UP000032066">
    <property type="component" value="Unassembled WGS sequence"/>
</dbReference>
<evidence type="ECO:0000313" key="3">
    <source>
        <dbReference type="Proteomes" id="UP000032066"/>
    </source>
</evidence>
<name>A0A0D0PWC9_KITGR</name>
<organism evidence="2 3">
    <name type="scientific">Kitasatospora griseola</name>
    <name type="common">Streptomyces griseolosporeus</name>
    <dbReference type="NCBI Taxonomy" id="2064"/>
    <lineage>
        <taxon>Bacteria</taxon>
        <taxon>Bacillati</taxon>
        <taxon>Actinomycetota</taxon>
        <taxon>Actinomycetes</taxon>
        <taxon>Kitasatosporales</taxon>
        <taxon>Streptomycetaceae</taxon>
        <taxon>Kitasatospora</taxon>
    </lineage>
</organism>
<reference evidence="2 3" key="1">
    <citation type="submission" date="2015-02" db="EMBL/GenBank/DDBJ databases">
        <title>Draft genome sequence of Kitasatospora griseola MF730-N6, a bafilomycin, terpentecin and satosporin producer.</title>
        <authorList>
            <person name="Arens J.C."/>
            <person name="Haltli B."/>
            <person name="Kerr R.G."/>
        </authorList>
    </citation>
    <scope>NUCLEOTIDE SEQUENCE [LARGE SCALE GENOMIC DNA]</scope>
    <source>
        <strain evidence="2 3">MF730-N6</strain>
    </source>
</reference>
<dbReference type="EMBL" id="JXZB01000001">
    <property type="protein sequence ID" value="KIQ66729.1"/>
    <property type="molecule type" value="Genomic_DNA"/>
</dbReference>
<gene>
    <name evidence="2" type="ORF">TR51_04405</name>
</gene>
<accession>A0A0D0PWC9</accession>
<sequence length="60" mass="6893">MLKQVWHPRLNGWLLQDRKQVKRHLVTQNGLIEEPAPVPDRADGTREFARADPPRSGPGR</sequence>
<proteinExistence type="predicted"/>
<evidence type="ECO:0000256" key="1">
    <source>
        <dbReference type="SAM" id="MobiDB-lite"/>
    </source>
</evidence>
<protein>
    <submittedName>
        <fullName evidence="2">Uncharacterized protein</fullName>
    </submittedName>
</protein>